<evidence type="ECO:0000313" key="1">
    <source>
        <dbReference type="EMBL" id="KAF9471557.1"/>
    </source>
</evidence>
<dbReference type="EMBL" id="MU155663">
    <property type="protein sequence ID" value="KAF9471557.1"/>
    <property type="molecule type" value="Genomic_DNA"/>
</dbReference>
<evidence type="ECO:0000313" key="2">
    <source>
        <dbReference type="Proteomes" id="UP000807469"/>
    </source>
</evidence>
<reference evidence="1" key="1">
    <citation type="submission" date="2020-11" db="EMBL/GenBank/DDBJ databases">
        <authorList>
            <consortium name="DOE Joint Genome Institute"/>
            <person name="Ahrendt S."/>
            <person name="Riley R."/>
            <person name="Andreopoulos W."/>
            <person name="Labutti K."/>
            <person name="Pangilinan J."/>
            <person name="Ruiz-Duenas F.J."/>
            <person name="Barrasa J.M."/>
            <person name="Sanchez-Garcia M."/>
            <person name="Camarero S."/>
            <person name="Miyauchi S."/>
            <person name="Serrano A."/>
            <person name="Linde D."/>
            <person name="Babiker R."/>
            <person name="Drula E."/>
            <person name="Ayuso-Fernandez I."/>
            <person name="Pacheco R."/>
            <person name="Padilla G."/>
            <person name="Ferreira P."/>
            <person name="Barriuso J."/>
            <person name="Kellner H."/>
            <person name="Castanera R."/>
            <person name="Alfaro M."/>
            <person name="Ramirez L."/>
            <person name="Pisabarro A.G."/>
            <person name="Kuo A."/>
            <person name="Tritt A."/>
            <person name="Lipzen A."/>
            <person name="He G."/>
            <person name="Yan M."/>
            <person name="Ng V."/>
            <person name="Cullen D."/>
            <person name="Martin F."/>
            <person name="Rosso M.-N."/>
            <person name="Henrissat B."/>
            <person name="Hibbett D."/>
            <person name="Martinez A.T."/>
            <person name="Grigoriev I.V."/>
        </authorList>
    </citation>
    <scope>NUCLEOTIDE SEQUENCE</scope>
    <source>
        <strain evidence="1">CIRM-BRFM 674</strain>
    </source>
</reference>
<comment type="caution">
    <text evidence="1">The sequence shown here is derived from an EMBL/GenBank/DDBJ whole genome shotgun (WGS) entry which is preliminary data.</text>
</comment>
<accession>A0A9P5YKK5</accession>
<name>A0A9P5YKK5_9AGAR</name>
<keyword evidence="2" id="KW-1185">Reference proteome</keyword>
<proteinExistence type="predicted"/>
<dbReference type="Proteomes" id="UP000807469">
    <property type="component" value="Unassembled WGS sequence"/>
</dbReference>
<organism evidence="1 2">
    <name type="scientific">Pholiota conissans</name>
    <dbReference type="NCBI Taxonomy" id="109636"/>
    <lineage>
        <taxon>Eukaryota</taxon>
        <taxon>Fungi</taxon>
        <taxon>Dikarya</taxon>
        <taxon>Basidiomycota</taxon>
        <taxon>Agaricomycotina</taxon>
        <taxon>Agaricomycetes</taxon>
        <taxon>Agaricomycetidae</taxon>
        <taxon>Agaricales</taxon>
        <taxon>Agaricineae</taxon>
        <taxon>Strophariaceae</taxon>
        <taxon>Pholiota</taxon>
    </lineage>
</organism>
<gene>
    <name evidence="1" type="ORF">BDN70DRAFT_562380</name>
</gene>
<protein>
    <submittedName>
        <fullName evidence="1">Uncharacterized protein</fullName>
    </submittedName>
</protein>
<sequence length="180" mass="21292">MLTSRIVHNISGHFEKVDFRLPFRSCFLRPKELASSHVEYTPRLSNYFNSGRYTPRKCQIAIEITYLTTYFTFYHRTSILFNMLLSMPARHFSAGQWNFEQRPVALANRRCYSTCRDWTLRARIYALFDIFYAWRVLKEVQNNVEDYLEAPVMHSQVSGAPIVSDILVEAFRNRTSDEKI</sequence>
<dbReference type="AlphaFoldDB" id="A0A9P5YKK5"/>